<dbReference type="GO" id="GO:0003796">
    <property type="term" value="F:lysozyme activity"/>
    <property type="evidence" value="ECO:0007669"/>
    <property type="project" value="InterPro"/>
</dbReference>
<dbReference type="InterPro" id="IPR000974">
    <property type="entry name" value="Glyco_hydro_22_lys"/>
</dbReference>
<evidence type="ECO:0000256" key="14">
    <source>
        <dbReference type="PROSITE-ProRule" id="PRU00376"/>
    </source>
</evidence>
<dbReference type="EMBL" id="JAIQCJ010002079">
    <property type="protein sequence ID" value="KAJ8783635.1"/>
    <property type="molecule type" value="Genomic_DNA"/>
</dbReference>
<dbReference type="Pfam" id="PF00062">
    <property type="entry name" value="Lys"/>
    <property type="match status" value="1"/>
</dbReference>
<evidence type="ECO:0000256" key="7">
    <source>
        <dbReference type="ARBA" id="ARBA00023054"/>
    </source>
</evidence>
<sequence length="408" mass="46548">MGYWDENFSLTNKAMKGGAARPLGEEGSEKMLNTRTSSAWSAWRSGFSVNMKAVLILGLLLLSVVVQGKIFERCELARTLKRLGLDGFKGISLANWVCLAKWESSYNTRATNYNPGSRSTDYGIFQINSRYWCNDGKTPRAFNGCQIRCSALFPFLTNSLSVLLKDDITEAVRCAKRVVQDPQGIKACCGKRGPLLIAGVTIVKPIVYGNVARYFGKKREEDGHTHQWTVYVKPYRNEDMSAYVKKIQFKLHESYGNPLRVVTKPPYEITETGWGEFEIIIKIFFIDPNERPVTLYHLLKLFQSDTNAMLGKKTVVSEFYDEMIFQDPTAMMQQLLTTSRQLTLGAYKHETEFAELEVKTREKLEAAKKKTSFEIAELKERLKASRETINCLKNEIRKLEEDDQTKEI</sequence>
<evidence type="ECO:0000256" key="5">
    <source>
        <dbReference type="ARBA" id="ARBA00022853"/>
    </source>
</evidence>
<dbReference type="PRINTS" id="PR00137">
    <property type="entry name" value="LYSOZYME"/>
</dbReference>
<dbReference type="SMART" id="SM00263">
    <property type="entry name" value="LYZ1"/>
    <property type="match status" value="1"/>
</dbReference>
<evidence type="ECO:0000313" key="18">
    <source>
        <dbReference type="EMBL" id="KAJ8783635.1"/>
    </source>
</evidence>
<evidence type="ECO:0000256" key="4">
    <source>
        <dbReference type="ARBA" id="ARBA00022843"/>
    </source>
</evidence>
<evidence type="ECO:0000256" key="15">
    <source>
        <dbReference type="RuleBase" id="RU004440"/>
    </source>
</evidence>
<evidence type="ECO:0000256" key="8">
    <source>
        <dbReference type="ARBA" id="ARBA00023157"/>
    </source>
</evidence>
<dbReference type="PROSITE" id="PS51037">
    <property type="entry name" value="YEATS"/>
    <property type="match status" value="1"/>
</dbReference>
<comment type="similarity">
    <text evidence="1 15">Belongs to the glycosyl hydrolase 22 family.</text>
</comment>
<keyword evidence="4" id="KW-0832">Ubl conjugation</keyword>
<dbReference type="PROSITE" id="PS51348">
    <property type="entry name" value="GLYCOSYL_HYDROL_F22_2"/>
    <property type="match status" value="1"/>
</dbReference>
<dbReference type="Gene3D" id="2.60.40.1970">
    <property type="entry name" value="YEATS domain"/>
    <property type="match status" value="1"/>
</dbReference>
<dbReference type="SUPFAM" id="SSF53955">
    <property type="entry name" value="Lysozyme-like"/>
    <property type="match status" value="1"/>
</dbReference>
<name>A0AB34GYB2_ESCRO</name>
<dbReference type="InterPro" id="IPR005033">
    <property type="entry name" value="YEATS"/>
</dbReference>
<dbReference type="CDD" id="cd16897">
    <property type="entry name" value="LYZ_C"/>
    <property type="match status" value="1"/>
</dbReference>
<keyword evidence="5" id="KW-0156">Chromatin regulator</keyword>
<keyword evidence="10 14" id="KW-0539">Nucleus</keyword>
<keyword evidence="9" id="KW-0804">Transcription</keyword>
<protein>
    <recommendedName>
        <fullName evidence="13">YEATS domain-containing protein 4</fullName>
    </recommendedName>
</protein>
<keyword evidence="3" id="KW-0341">Growth regulation</keyword>
<evidence type="ECO:0000256" key="1">
    <source>
        <dbReference type="ARBA" id="ARBA00010859"/>
    </source>
</evidence>
<comment type="caution">
    <text evidence="18">The sequence shown here is derived from an EMBL/GenBank/DDBJ whole genome shotgun (WGS) entry which is preliminary data.</text>
</comment>
<dbReference type="Proteomes" id="UP001159641">
    <property type="component" value="Unassembled WGS sequence"/>
</dbReference>
<proteinExistence type="inferred from homology"/>
<dbReference type="CDD" id="cd16909">
    <property type="entry name" value="YEATS_GAS41_like"/>
    <property type="match status" value="1"/>
</dbReference>
<keyword evidence="2" id="KW-1017">Isopeptide bond</keyword>
<comment type="subunit">
    <text evidence="12">Component of numerous complexes with chromatin remodeling and histone acetyltransferase activity. Component of the NuA4 histone acetyltransferase complex which contains the catalytic subunit KAT5/TIP60 and the subunits EP400, TRRAP/PAF400, BRD8/SMAP, EPC1, DMAP1/DNMAP1, RUVBL1/TIP49, RUVBL2, ING3, actin, ACTL6A/BAF53A, MORF4L1/MRG15, MORF4L2/MRGX, MRGBP, YEATS4/GAS41, VPS72/YL1 and MEAF6. The NuA4 complex interacts with MYC and the adenovirus E1A protein. Component of a NuA4-related complex which contains EP400, TRRAP/PAF400, SRCAP, BRD8/SMAP, EPC1, DMAP1/DNMAP1, RUVBL1/TIP49, RUVBL2, actin, ACTL6A/BAF53A, VPS72 and YEATS4/GAS41. Interacts with MLLT10/AF10. Also interacts with the SWI/SNF component SMARCB1/BAF47, TACC1 and TACC2, and the nuclear matrix protein NUMA1.</text>
</comment>
<gene>
    <name evidence="18" type="ORF">J1605_008678</name>
</gene>
<evidence type="ECO:0000256" key="13">
    <source>
        <dbReference type="ARBA" id="ARBA00068331"/>
    </source>
</evidence>
<evidence type="ECO:0000256" key="10">
    <source>
        <dbReference type="ARBA" id="ARBA00023242"/>
    </source>
</evidence>
<dbReference type="GO" id="GO:0006325">
    <property type="term" value="P:chromatin organization"/>
    <property type="evidence" value="ECO:0007669"/>
    <property type="project" value="UniProtKB-KW"/>
</dbReference>
<keyword evidence="7 16" id="KW-0175">Coiled coil</keyword>
<comment type="subcellular location">
    <subcellularLocation>
        <location evidence="14">Nucleus</location>
    </subcellularLocation>
</comment>
<evidence type="ECO:0000256" key="3">
    <source>
        <dbReference type="ARBA" id="ARBA00022604"/>
    </source>
</evidence>
<dbReference type="PANTHER" id="PTHR47573">
    <property type="entry name" value="PROTEIN AF-9 HOMOLOG"/>
    <property type="match status" value="1"/>
</dbReference>
<feature type="domain" description="YEATS" evidence="17">
    <location>
        <begin position="196"/>
        <end position="339"/>
    </location>
</feature>
<evidence type="ECO:0000256" key="9">
    <source>
        <dbReference type="ARBA" id="ARBA00023163"/>
    </source>
</evidence>
<dbReference type="Pfam" id="PF03366">
    <property type="entry name" value="YEATS"/>
    <property type="match status" value="1"/>
</dbReference>
<dbReference type="InterPro" id="IPR038704">
    <property type="entry name" value="YEAST_sf"/>
</dbReference>
<evidence type="ECO:0000256" key="12">
    <source>
        <dbReference type="ARBA" id="ARBA00064752"/>
    </source>
</evidence>
<feature type="coiled-coil region" evidence="16">
    <location>
        <begin position="361"/>
        <end position="402"/>
    </location>
</feature>
<comment type="function">
    <text evidence="11">Chromatin reader component of the NuA4 histone acetyltransferase (HAT) complex, a complex involved in transcriptional activation of select genes principally by acetylation of nucleosomal histones H4 and H2A. Specifically recognizes and binds acylated histone H3, with a preference for histone H3 diacetylated at 'Lys-18' and 'Lys-27' (H3K18ac and H3K27ac) or histone H3 diacetylated at 'Lys-14' and 'Lys-27' (H3K14ac and H3K27ac). Also able to recognize and bind crotonylated histone H3. May also recognize and bind histone H3 succinylated at 'Lys-122' (H3K122succ); additional evidences are however required to confirm this result in vivo. Plays a key role in histone variant H2AZ1/H2A.Z deposition into specific chromatin regions: recognizes and binds H3K14ac and H3K27ac on the promoters of actively transcribed genes and recruits NuA4-related complex to deposit H2AZ1/H2A.Z. H2AZ1/H2A.Z deposition is required for maintenance of embryonic stem cell.</text>
</comment>
<dbReference type="InterPro" id="IPR023346">
    <property type="entry name" value="Lysozyme-like_dom_sf"/>
</dbReference>
<dbReference type="InterPro" id="IPR001916">
    <property type="entry name" value="Glyco_hydro_22"/>
</dbReference>
<evidence type="ECO:0000256" key="11">
    <source>
        <dbReference type="ARBA" id="ARBA00057736"/>
    </source>
</evidence>
<dbReference type="FunFam" id="1.10.530.10:FF:000001">
    <property type="entry name" value="Lysozyme C"/>
    <property type="match status" value="1"/>
</dbReference>
<evidence type="ECO:0000256" key="16">
    <source>
        <dbReference type="SAM" id="Coils"/>
    </source>
</evidence>
<dbReference type="FunFam" id="2.60.40.1970:FF:000002">
    <property type="entry name" value="YEATS domain-containing protein 4"/>
    <property type="match status" value="1"/>
</dbReference>
<keyword evidence="19" id="KW-1185">Reference proteome</keyword>
<keyword evidence="6" id="KW-0805">Transcription regulation</keyword>
<dbReference type="InterPro" id="IPR055129">
    <property type="entry name" value="YEATS_dom"/>
</dbReference>
<dbReference type="AlphaFoldDB" id="A0AB34GYB2"/>
<dbReference type="GO" id="GO:0006355">
    <property type="term" value="P:regulation of DNA-templated transcription"/>
    <property type="evidence" value="ECO:0007669"/>
    <property type="project" value="InterPro"/>
</dbReference>
<reference evidence="18 19" key="1">
    <citation type="submission" date="2022-11" db="EMBL/GenBank/DDBJ databases">
        <title>Whole genome sequence of Eschrichtius robustus ER-17-0199.</title>
        <authorList>
            <person name="Bruniche-Olsen A."/>
            <person name="Black A.N."/>
            <person name="Fields C.J."/>
            <person name="Walden K."/>
            <person name="Dewoody J.A."/>
        </authorList>
    </citation>
    <scope>NUCLEOTIDE SEQUENCE [LARGE SCALE GENOMIC DNA]</scope>
    <source>
        <strain evidence="18">ER-17-0199</strain>
        <tissue evidence="18">Blubber</tissue>
    </source>
</reference>
<evidence type="ECO:0000259" key="17">
    <source>
        <dbReference type="PROSITE" id="PS51037"/>
    </source>
</evidence>
<accession>A0AB34GYB2</accession>
<dbReference type="PANTHER" id="PTHR47573:SF1">
    <property type="entry name" value="PROTEIN AF-9 HOMOLOG"/>
    <property type="match status" value="1"/>
</dbReference>
<dbReference type="GO" id="GO:0005654">
    <property type="term" value="C:nucleoplasm"/>
    <property type="evidence" value="ECO:0007669"/>
    <property type="project" value="UniProtKB-ARBA"/>
</dbReference>
<evidence type="ECO:0000313" key="19">
    <source>
        <dbReference type="Proteomes" id="UP001159641"/>
    </source>
</evidence>
<dbReference type="Gene3D" id="1.10.530.10">
    <property type="match status" value="1"/>
</dbReference>
<evidence type="ECO:0000256" key="2">
    <source>
        <dbReference type="ARBA" id="ARBA00022499"/>
    </source>
</evidence>
<dbReference type="PRINTS" id="PR00135">
    <property type="entry name" value="LYZLACT"/>
</dbReference>
<keyword evidence="8" id="KW-1015">Disulfide bond</keyword>
<evidence type="ECO:0000256" key="6">
    <source>
        <dbReference type="ARBA" id="ARBA00023015"/>
    </source>
</evidence>
<organism evidence="18 19">
    <name type="scientific">Eschrichtius robustus</name>
    <name type="common">California gray whale</name>
    <name type="synonym">Eschrichtius gibbosus</name>
    <dbReference type="NCBI Taxonomy" id="9764"/>
    <lineage>
        <taxon>Eukaryota</taxon>
        <taxon>Metazoa</taxon>
        <taxon>Chordata</taxon>
        <taxon>Craniata</taxon>
        <taxon>Vertebrata</taxon>
        <taxon>Euteleostomi</taxon>
        <taxon>Mammalia</taxon>
        <taxon>Eutheria</taxon>
        <taxon>Laurasiatheria</taxon>
        <taxon>Artiodactyla</taxon>
        <taxon>Whippomorpha</taxon>
        <taxon>Cetacea</taxon>
        <taxon>Mysticeti</taxon>
        <taxon>Eschrichtiidae</taxon>
        <taxon>Eschrichtius</taxon>
    </lineage>
</organism>